<dbReference type="PANTHER" id="PTHR30290">
    <property type="entry name" value="PERIPLASMIC BINDING COMPONENT OF ABC TRANSPORTER"/>
    <property type="match status" value="1"/>
</dbReference>
<proteinExistence type="predicted"/>
<dbReference type="GO" id="GO:0043190">
    <property type="term" value="C:ATP-binding cassette (ABC) transporter complex"/>
    <property type="evidence" value="ECO:0007669"/>
    <property type="project" value="InterPro"/>
</dbReference>
<organism evidence="4 5">
    <name type="scientific">Parablautia muri</name>
    <dbReference type="NCBI Taxonomy" id="2320879"/>
    <lineage>
        <taxon>Bacteria</taxon>
        <taxon>Bacillati</taxon>
        <taxon>Bacillota</taxon>
        <taxon>Clostridia</taxon>
        <taxon>Lachnospirales</taxon>
        <taxon>Lachnospiraceae</taxon>
        <taxon>Parablautia</taxon>
    </lineage>
</organism>
<dbReference type="PIRSF" id="PIRSF002741">
    <property type="entry name" value="MppA"/>
    <property type="match status" value="1"/>
</dbReference>
<dbReference type="RefSeq" id="WP_160561016.1">
    <property type="nucleotide sequence ID" value="NZ_QZDT01000027.1"/>
</dbReference>
<dbReference type="InterPro" id="IPR000914">
    <property type="entry name" value="SBP_5_dom"/>
</dbReference>
<feature type="region of interest" description="Disordered" evidence="2">
    <location>
        <begin position="1"/>
        <end position="34"/>
    </location>
</feature>
<comment type="caution">
    <text evidence="4">The sequence shown here is derived from an EMBL/GenBank/DDBJ whole genome shotgun (WGS) entry which is preliminary data.</text>
</comment>
<evidence type="ECO:0000313" key="5">
    <source>
        <dbReference type="Proteomes" id="UP001154420"/>
    </source>
</evidence>
<gene>
    <name evidence="4" type="ORF">D5281_15630</name>
</gene>
<protein>
    <submittedName>
        <fullName evidence="4">ABC transporter substrate-binding protein</fullName>
    </submittedName>
</protein>
<evidence type="ECO:0000256" key="2">
    <source>
        <dbReference type="SAM" id="MobiDB-lite"/>
    </source>
</evidence>
<dbReference type="PANTHER" id="PTHR30290:SF38">
    <property type="entry name" value="D,D-DIPEPTIDE-BINDING PERIPLASMIC PROTEIN DDPA-RELATED"/>
    <property type="match status" value="1"/>
</dbReference>
<dbReference type="OrthoDB" id="9772924at2"/>
<evidence type="ECO:0000313" key="4">
    <source>
        <dbReference type="EMBL" id="NBJ93978.1"/>
    </source>
</evidence>
<dbReference type="EMBL" id="QZDT01000027">
    <property type="protein sequence ID" value="NBJ93978.1"/>
    <property type="molecule type" value="Genomic_DNA"/>
</dbReference>
<evidence type="ECO:0000259" key="3">
    <source>
        <dbReference type="Pfam" id="PF00496"/>
    </source>
</evidence>
<keyword evidence="1" id="KW-0732">Signal</keyword>
<feature type="compositionally biased region" description="Polar residues" evidence="2">
    <location>
        <begin position="15"/>
        <end position="26"/>
    </location>
</feature>
<dbReference type="SUPFAM" id="SSF53850">
    <property type="entry name" value="Periplasmic binding protein-like II"/>
    <property type="match status" value="1"/>
</dbReference>
<dbReference type="Gene3D" id="3.10.105.10">
    <property type="entry name" value="Dipeptide-binding Protein, Domain 3"/>
    <property type="match status" value="1"/>
</dbReference>
<reference evidence="4" key="1">
    <citation type="submission" date="2018-09" db="EMBL/GenBank/DDBJ databases">
        <title>Murine metabolic-syndrome-specific gut microbial biobank.</title>
        <authorList>
            <person name="Liu C."/>
        </authorList>
    </citation>
    <scope>NUCLEOTIDE SEQUENCE</scope>
    <source>
        <strain evidence="4">D42-62</strain>
    </source>
</reference>
<dbReference type="GO" id="GO:0015833">
    <property type="term" value="P:peptide transport"/>
    <property type="evidence" value="ECO:0007669"/>
    <property type="project" value="TreeGrafter"/>
</dbReference>
<dbReference type="AlphaFoldDB" id="A0A9X5BHM9"/>
<dbReference type="CDD" id="cd00995">
    <property type="entry name" value="PBP2_NikA_DppA_OppA_like"/>
    <property type="match status" value="1"/>
</dbReference>
<dbReference type="InterPro" id="IPR039424">
    <property type="entry name" value="SBP_5"/>
</dbReference>
<sequence>MMPVQPKMHLGGGTEENNSSDTSGGAVSSGEPKSGGVLRYASASTVSTPGYTPECSNNASLIFLTTAYEFLVTYAEDGSLAPKLATEWETDADEPSITWTLREGVTFADGMPFNAEAVKANIEEYQKSERNETNNIASCEVIDDTHIKMVLNSWNSSTLEAVGFFVYYMSPEALKDVDSLRNSSCGTGPFQVTDFSPGVSVKYAKNENYWQEGKPYLDGVEIYTVDEPTTRSSAFQAGEYDLLEMDDMTIANELAMSGNYETEDNITGQGFVSTGIIPNSAEDGPFADPLVRRALCYAIDVEAVVEAFGYGMWIELDQWATPDAVTYNNDINHFTYDPDKARALLAEAGYPDGFTTTFTTNPGHKDEFTAIANMLEEVGIHCEMNLVDESAQVNLYSTGTWTGIMGHFAAISPDLGLYMGRHLDYNGAFYAPGIQHPDEAMDLLEAIRTAPTEEEKHKLEHDMQKLMYDAEEGLAIFGRPLYTSKTAVFKYDYVKDDNRGVYHNDTWTLADCWLDK</sequence>
<dbReference type="Pfam" id="PF00496">
    <property type="entry name" value="SBP_bac_5"/>
    <property type="match status" value="1"/>
</dbReference>
<feature type="domain" description="Solute-binding protein family 5" evidence="3">
    <location>
        <begin position="80"/>
        <end position="419"/>
    </location>
</feature>
<dbReference type="InterPro" id="IPR030678">
    <property type="entry name" value="Peptide/Ni-bd"/>
</dbReference>
<keyword evidence="5" id="KW-1185">Reference proteome</keyword>
<dbReference type="GO" id="GO:1904680">
    <property type="term" value="F:peptide transmembrane transporter activity"/>
    <property type="evidence" value="ECO:0007669"/>
    <property type="project" value="TreeGrafter"/>
</dbReference>
<accession>A0A9X5BHM9</accession>
<dbReference type="Gene3D" id="3.40.190.10">
    <property type="entry name" value="Periplasmic binding protein-like II"/>
    <property type="match status" value="1"/>
</dbReference>
<evidence type="ECO:0000256" key="1">
    <source>
        <dbReference type="ARBA" id="ARBA00022729"/>
    </source>
</evidence>
<dbReference type="Proteomes" id="UP001154420">
    <property type="component" value="Unassembled WGS sequence"/>
</dbReference>
<dbReference type="GO" id="GO:0042597">
    <property type="term" value="C:periplasmic space"/>
    <property type="evidence" value="ECO:0007669"/>
    <property type="project" value="UniProtKB-ARBA"/>
</dbReference>
<name>A0A9X5BHM9_9FIRM</name>